<dbReference type="Proteomes" id="UP000585474">
    <property type="component" value="Unassembled WGS sequence"/>
</dbReference>
<keyword evidence="5 7" id="KW-0472">Membrane</keyword>
<accession>A0A7J0DIQ5</accession>
<evidence type="ECO:0000313" key="9">
    <source>
        <dbReference type="Proteomes" id="UP000585474"/>
    </source>
</evidence>
<dbReference type="Gene3D" id="1.20.1250.20">
    <property type="entry name" value="MFS general substrate transporter like domains"/>
    <property type="match status" value="1"/>
</dbReference>
<gene>
    <name evidence="8" type="ORF">Acr_00g0043600</name>
</gene>
<dbReference type="InterPro" id="IPR036259">
    <property type="entry name" value="MFS_trans_sf"/>
</dbReference>
<comment type="subcellular location">
    <subcellularLocation>
        <location evidence="1">Membrane</location>
        <topology evidence="1">Multi-pass membrane protein</topology>
    </subcellularLocation>
</comment>
<sequence length="148" mass="16453">MNRKISDSFEIPPASVHTLSAIGMIISVTVYDKILIPILRRATGNERGIKILQRVGIGMVFPVLSMAVAALVEKKRLRVVERDYTRREKWDSIDECILVSSSVCCCFGIGDGFTLVGLQENFYDHQVPDSKRSLGIAFYLSVIGLGNF</sequence>
<dbReference type="Pfam" id="PF00854">
    <property type="entry name" value="PTR2"/>
    <property type="match status" value="1"/>
</dbReference>
<dbReference type="GO" id="GO:0022857">
    <property type="term" value="F:transmembrane transporter activity"/>
    <property type="evidence" value="ECO:0007669"/>
    <property type="project" value="InterPro"/>
</dbReference>
<evidence type="ECO:0000256" key="1">
    <source>
        <dbReference type="ARBA" id="ARBA00004141"/>
    </source>
</evidence>
<evidence type="ECO:0000256" key="5">
    <source>
        <dbReference type="ARBA" id="ARBA00023136"/>
    </source>
</evidence>
<dbReference type="PANTHER" id="PTHR11654">
    <property type="entry name" value="OLIGOPEPTIDE TRANSPORTER-RELATED"/>
    <property type="match status" value="1"/>
</dbReference>
<evidence type="ECO:0000256" key="7">
    <source>
        <dbReference type="SAM" id="Phobius"/>
    </source>
</evidence>
<dbReference type="InterPro" id="IPR000109">
    <property type="entry name" value="POT_fam"/>
</dbReference>
<organism evidence="8 9">
    <name type="scientific">Actinidia rufa</name>
    <dbReference type="NCBI Taxonomy" id="165716"/>
    <lineage>
        <taxon>Eukaryota</taxon>
        <taxon>Viridiplantae</taxon>
        <taxon>Streptophyta</taxon>
        <taxon>Embryophyta</taxon>
        <taxon>Tracheophyta</taxon>
        <taxon>Spermatophyta</taxon>
        <taxon>Magnoliopsida</taxon>
        <taxon>eudicotyledons</taxon>
        <taxon>Gunneridae</taxon>
        <taxon>Pentapetalae</taxon>
        <taxon>asterids</taxon>
        <taxon>Ericales</taxon>
        <taxon>Actinidiaceae</taxon>
        <taxon>Actinidia</taxon>
    </lineage>
</organism>
<proteinExistence type="inferred from homology"/>
<evidence type="ECO:0000256" key="3">
    <source>
        <dbReference type="ARBA" id="ARBA00022692"/>
    </source>
</evidence>
<name>A0A7J0DIQ5_9ERIC</name>
<comment type="similarity">
    <text evidence="2">Belongs to the major facilitator superfamily. Proton-dependent oligopeptide transporter (POT/PTR) (TC 2.A.17) family.</text>
</comment>
<feature type="transmembrane region" description="Helical" evidence="7">
    <location>
        <begin position="12"/>
        <end position="31"/>
    </location>
</feature>
<reference evidence="9" key="1">
    <citation type="submission" date="2019-07" db="EMBL/GenBank/DDBJ databases">
        <title>De Novo Assembly of kiwifruit Actinidia rufa.</title>
        <authorList>
            <person name="Sugita-Konishi S."/>
            <person name="Sato K."/>
            <person name="Mori E."/>
            <person name="Abe Y."/>
            <person name="Kisaki G."/>
            <person name="Hamano K."/>
            <person name="Suezawa K."/>
            <person name="Otani M."/>
            <person name="Fukuda T."/>
            <person name="Manabe T."/>
            <person name="Gomi K."/>
            <person name="Tabuchi M."/>
            <person name="Akimitsu K."/>
            <person name="Kataoka I."/>
        </authorList>
    </citation>
    <scope>NUCLEOTIDE SEQUENCE [LARGE SCALE GENOMIC DNA]</scope>
    <source>
        <strain evidence="9">cv. Fuchu</strain>
    </source>
</reference>
<keyword evidence="3 7" id="KW-0812">Transmembrane</keyword>
<dbReference type="OrthoDB" id="1733500at2759"/>
<dbReference type="EMBL" id="BJWL01000240">
    <property type="protein sequence ID" value="GFS36045.1"/>
    <property type="molecule type" value="Genomic_DNA"/>
</dbReference>
<evidence type="ECO:0000256" key="6">
    <source>
        <dbReference type="ARBA" id="ARBA00044504"/>
    </source>
</evidence>
<evidence type="ECO:0000256" key="2">
    <source>
        <dbReference type="ARBA" id="ARBA00005982"/>
    </source>
</evidence>
<evidence type="ECO:0000256" key="4">
    <source>
        <dbReference type="ARBA" id="ARBA00022989"/>
    </source>
</evidence>
<keyword evidence="9" id="KW-1185">Reference proteome</keyword>
<dbReference type="GO" id="GO:0016020">
    <property type="term" value="C:membrane"/>
    <property type="evidence" value="ECO:0007669"/>
    <property type="project" value="UniProtKB-SubCell"/>
</dbReference>
<comment type="similarity">
    <text evidence="6">Belongs to the major facilitator superfamily. Phosphate:H(+) symporter (TC 2.A.1.9) family.</text>
</comment>
<feature type="transmembrane region" description="Helical" evidence="7">
    <location>
        <begin position="51"/>
        <end position="72"/>
    </location>
</feature>
<evidence type="ECO:0000313" key="8">
    <source>
        <dbReference type="EMBL" id="GFS36045.1"/>
    </source>
</evidence>
<comment type="caution">
    <text evidence="8">The sequence shown here is derived from an EMBL/GenBank/DDBJ whole genome shotgun (WGS) entry which is preliminary data.</text>
</comment>
<keyword evidence="4 7" id="KW-1133">Transmembrane helix</keyword>
<dbReference type="AlphaFoldDB" id="A0A7J0DIQ5"/>
<protein>
    <submittedName>
        <fullName evidence="8">Major facilitator superfamily protein</fullName>
    </submittedName>
</protein>